<reference evidence="2 3" key="2">
    <citation type="submission" date="2019-09" db="EMBL/GenBank/DDBJ databases">
        <authorList>
            <person name="Jin C."/>
        </authorList>
    </citation>
    <scope>NUCLEOTIDE SEQUENCE [LARGE SCALE GENOMIC DNA]</scope>
    <source>
        <strain evidence="2 3">BN140078</strain>
    </source>
</reference>
<dbReference type="PANTHER" id="PTHR10900:SF77">
    <property type="entry name" value="FI19380P1"/>
    <property type="match status" value="1"/>
</dbReference>
<dbReference type="InterPro" id="IPR050904">
    <property type="entry name" value="Adhesion/Biosynth-related"/>
</dbReference>
<dbReference type="PROSITE" id="PS50213">
    <property type="entry name" value="FAS1"/>
    <property type="match status" value="1"/>
</dbReference>
<accession>A0A5B2VLM5</accession>
<gene>
    <name evidence="2" type="ORF">F0L74_26815</name>
</gene>
<dbReference type="GO" id="GO:0005615">
    <property type="term" value="C:extracellular space"/>
    <property type="evidence" value="ECO:0007669"/>
    <property type="project" value="TreeGrafter"/>
</dbReference>
<comment type="caution">
    <text evidence="2">The sequence shown here is derived from an EMBL/GenBank/DDBJ whole genome shotgun (WGS) entry which is preliminary data.</text>
</comment>
<evidence type="ECO:0000313" key="2">
    <source>
        <dbReference type="EMBL" id="KAA2239805.1"/>
    </source>
</evidence>
<reference evidence="2 3" key="1">
    <citation type="submission" date="2019-09" db="EMBL/GenBank/DDBJ databases">
        <title>Chitinophaga ginsengihumi sp. nov., isolated from soil of ginseng rhizosphere.</title>
        <authorList>
            <person name="Lee J."/>
        </authorList>
    </citation>
    <scope>NUCLEOTIDE SEQUENCE [LARGE SCALE GENOMIC DNA]</scope>
    <source>
        <strain evidence="2 3">BN140078</strain>
    </source>
</reference>
<dbReference type="PROSITE" id="PS51257">
    <property type="entry name" value="PROKAR_LIPOPROTEIN"/>
    <property type="match status" value="1"/>
</dbReference>
<dbReference type="EMBL" id="VUOC01000004">
    <property type="protein sequence ID" value="KAA2239805.1"/>
    <property type="molecule type" value="Genomic_DNA"/>
</dbReference>
<dbReference type="GO" id="GO:0050839">
    <property type="term" value="F:cell adhesion molecule binding"/>
    <property type="evidence" value="ECO:0007669"/>
    <property type="project" value="TreeGrafter"/>
</dbReference>
<dbReference type="InterPro" id="IPR036378">
    <property type="entry name" value="FAS1_dom_sf"/>
</dbReference>
<dbReference type="GO" id="GO:0007155">
    <property type="term" value="P:cell adhesion"/>
    <property type="evidence" value="ECO:0007669"/>
    <property type="project" value="TreeGrafter"/>
</dbReference>
<dbReference type="Gene3D" id="2.30.180.10">
    <property type="entry name" value="FAS1 domain"/>
    <property type="match status" value="2"/>
</dbReference>
<dbReference type="Proteomes" id="UP000324611">
    <property type="component" value="Unassembled WGS sequence"/>
</dbReference>
<sequence length="370" mass="40849">MKCLKTKTTMKRYQNIYSLCLLLIITAAGCIKKDEVEPGPVADARPLLTVLQANYSFTLFISALERTGYDKLLAGDTMYTLLAPTDQAFANAGISADSLANMELEQLKTLVGYHILPGVMSSDQLPQKVDYPVKSVSGANVFFSVPLPGRYQNQFPMPGLPIIHINGGNVTKADIKAKNGVMYVIDKVLEYPKPTVRALLESLPQYSLYTQALRQFGLLDSLNKPGPFALLAMTNDVFLQYGLDETALAAIDTVHYKKNLFTCGIMTNKFFFKTDFDDAPMPALGDYLTGGNAPVYFMPDFALVFNFALGIVPYNYNEIINDYGPPYYGNPYIYGDLVLISDTDKDHLAVNGVVHAISGMMVYPDNARIQ</sequence>
<dbReference type="AlphaFoldDB" id="A0A5B2VLM5"/>
<organism evidence="2 3">
    <name type="scientific">Chitinophaga agrisoli</name>
    <dbReference type="NCBI Taxonomy" id="2607653"/>
    <lineage>
        <taxon>Bacteria</taxon>
        <taxon>Pseudomonadati</taxon>
        <taxon>Bacteroidota</taxon>
        <taxon>Chitinophagia</taxon>
        <taxon>Chitinophagales</taxon>
        <taxon>Chitinophagaceae</taxon>
        <taxon>Chitinophaga</taxon>
    </lineage>
</organism>
<dbReference type="SUPFAM" id="SSF82153">
    <property type="entry name" value="FAS1 domain"/>
    <property type="match status" value="2"/>
</dbReference>
<dbReference type="Pfam" id="PF02469">
    <property type="entry name" value="Fasciclin"/>
    <property type="match status" value="1"/>
</dbReference>
<evidence type="ECO:0000259" key="1">
    <source>
        <dbReference type="PROSITE" id="PS50213"/>
    </source>
</evidence>
<protein>
    <submittedName>
        <fullName evidence="2">Fasciclin domain-containing protein</fullName>
    </submittedName>
</protein>
<feature type="domain" description="FAS1" evidence="1">
    <location>
        <begin position="44"/>
        <end position="189"/>
    </location>
</feature>
<evidence type="ECO:0000313" key="3">
    <source>
        <dbReference type="Proteomes" id="UP000324611"/>
    </source>
</evidence>
<keyword evidence="3" id="KW-1185">Reference proteome</keyword>
<name>A0A5B2VLM5_9BACT</name>
<dbReference type="GO" id="GO:0030198">
    <property type="term" value="P:extracellular matrix organization"/>
    <property type="evidence" value="ECO:0007669"/>
    <property type="project" value="TreeGrafter"/>
</dbReference>
<proteinExistence type="predicted"/>
<dbReference type="GO" id="GO:0031012">
    <property type="term" value="C:extracellular matrix"/>
    <property type="evidence" value="ECO:0007669"/>
    <property type="project" value="TreeGrafter"/>
</dbReference>
<dbReference type="PANTHER" id="PTHR10900">
    <property type="entry name" value="PERIOSTIN-RELATED"/>
    <property type="match status" value="1"/>
</dbReference>
<dbReference type="InterPro" id="IPR000782">
    <property type="entry name" value="FAS1_domain"/>
</dbReference>
<dbReference type="SMART" id="SM00554">
    <property type="entry name" value="FAS1"/>
    <property type="match status" value="1"/>
</dbReference>